<keyword evidence="1" id="KW-0808">Transferase</keyword>
<keyword evidence="1" id="KW-0489">Methyltransferase</keyword>
<dbReference type="Proteomes" id="UP001203284">
    <property type="component" value="Unassembled WGS sequence"/>
</dbReference>
<dbReference type="EMBL" id="JALKCH010000013">
    <property type="protein sequence ID" value="MCK0198652.1"/>
    <property type="molecule type" value="Genomic_DNA"/>
</dbReference>
<dbReference type="SUPFAM" id="SSF53335">
    <property type="entry name" value="S-adenosyl-L-methionine-dependent methyltransferases"/>
    <property type="match status" value="1"/>
</dbReference>
<dbReference type="GO" id="GO:0008168">
    <property type="term" value="F:methyltransferase activity"/>
    <property type="evidence" value="ECO:0007669"/>
    <property type="project" value="UniProtKB-KW"/>
</dbReference>
<accession>A0ABT0DFD0</accession>
<dbReference type="GO" id="GO:0032259">
    <property type="term" value="P:methylation"/>
    <property type="evidence" value="ECO:0007669"/>
    <property type="project" value="UniProtKB-KW"/>
</dbReference>
<evidence type="ECO:0000313" key="2">
    <source>
        <dbReference type="Proteomes" id="UP001203284"/>
    </source>
</evidence>
<proteinExistence type="predicted"/>
<gene>
    <name evidence="1" type="ORF">MWN34_17280</name>
</gene>
<comment type="caution">
    <text evidence="1">The sequence shown here is derived from an EMBL/GenBank/DDBJ whole genome shotgun (WGS) entry which is preliminary data.</text>
</comment>
<protein>
    <submittedName>
        <fullName evidence="1">Class I SAM-dependent methyltransferase</fullName>
    </submittedName>
</protein>
<name>A0ABT0DFD0_9HYPH</name>
<dbReference type="Gene3D" id="3.40.50.150">
    <property type="entry name" value="Vaccinia Virus protein VP39"/>
    <property type="match status" value="1"/>
</dbReference>
<dbReference type="InterPro" id="IPR029063">
    <property type="entry name" value="SAM-dependent_MTases_sf"/>
</dbReference>
<reference evidence="1 2" key="1">
    <citation type="submission" date="2022-04" db="EMBL/GenBank/DDBJ databases">
        <authorList>
            <person name="Grouzdev D.S."/>
            <person name="Pantiukh K.S."/>
            <person name="Krutkina M.S."/>
        </authorList>
    </citation>
    <scope>NUCLEOTIDE SEQUENCE [LARGE SCALE GENOMIC DNA]</scope>
    <source>
        <strain evidence="1 2">6x-1</strain>
    </source>
</reference>
<organism evidence="1 2">
    <name type="scientific">Ancylobacter crimeensis</name>
    <dbReference type="NCBI Taxonomy" id="2579147"/>
    <lineage>
        <taxon>Bacteria</taxon>
        <taxon>Pseudomonadati</taxon>
        <taxon>Pseudomonadota</taxon>
        <taxon>Alphaproteobacteria</taxon>
        <taxon>Hyphomicrobiales</taxon>
        <taxon>Xanthobacteraceae</taxon>
        <taxon>Ancylobacter</taxon>
    </lineage>
</organism>
<sequence length="266" mass="27835">MSSFSADWLALREPADLRARSRDLAQGLALRWVGGRIVDLGAGTGANLRALAPLLPGPQHWCLVDHDTALLTVAAGRRVRDAGGGAVTIETRRLDLAAPGWEAALTGADLVTCSALLDLAGAALLGRLVEAVCRARAAFLAVLSVDGMDDLMPADPLDNAVLDAFHADMRRDKGLGAGLGITAPGLAARMFAEAGYRVATAPSDWRIAARDEPELARALIEGWAKVAAGRLDDAACAAWRRRREGEVAAGSLEIRVGHLDVLACPA</sequence>
<keyword evidence="2" id="KW-1185">Reference proteome</keyword>
<evidence type="ECO:0000313" key="1">
    <source>
        <dbReference type="EMBL" id="MCK0198652.1"/>
    </source>
</evidence>
<dbReference type="RefSeq" id="WP_247030550.1">
    <property type="nucleotide sequence ID" value="NZ_JALKCH010000013.1"/>
</dbReference>